<keyword evidence="3" id="KW-0597">Phosphoprotein</keyword>
<dbReference type="InterPro" id="IPR011495">
    <property type="entry name" value="Sig_transdc_His_kin_sub2_dim/P"/>
</dbReference>
<dbReference type="EC" id="2.7.13.3" evidence="2"/>
<protein>
    <recommendedName>
        <fullName evidence="2">histidine kinase</fullName>
        <ecNumber evidence="2">2.7.13.3</ecNumber>
    </recommendedName>
</protein>
<evidence type="ECO:0000256" key="4">
    <source>
        <dbReference type="ARBA" id="ARBA00022679"/>
    </source>
</evidence>
<evidence type="ECO:0000313" key="10">
    <source>
        <dbReference type="EMBL" id="SFC22311.1"/>
    </source>
</evidence>
<name>A0A1I1HEP2_9SPHI</name>
<dbReference type="InterPro" id="IPR005467">
    <property type="entry name" value="His_kinase_dom"/>
</dbReference>
<evidence type="ECO:0000256" key="1">
    <source>
        <dbReference type="ARBA" id="ARBA00000085"/>
    </source>
</evidence>
<dbReference type="InterPro" id="IPR036890">
    <property type="entry name" value="HATPase_C_sf"/>
</dbReference>
<dbReference type="GO" id="GO:0004673">
    <property type="term" value="F:protein histidine kinase activity"/>
    <property type="evidence" value="ECO:0007669"/>
    <property type="project" value="UniProtKB-EC"/>
</dbReference>
<dbReference type="InterPro" id="IPR003594">
    <property type="entry name" value="HATPase_dom"/>
</dbReference>
<dbReference type="Gene3D" id="3.30.565.10">
    <property type="entry name" value="Histidine kinase-like ATPase, C-terminal domain"/>
    <property type="match status" value="1"/>
</dbReference>
<dbReference type="PANTHER" id="PTHR41523">
    <property type="entry name" value="TWO-COMPONENT SYSTEM SENSOR PROTEIN"/>
    <property type="match status" value="1"/>
</dbReference>
<dbReference type="Pfam" id="PF02518">
    <property type="entry name" value="HATPase_c"/>
    <property type="match status" value="1"/>
</dbReference>
<keyword evidence="8" id="KW-0812">Transmembrane</keyword>
<accession>A0A1I1HEP2</accession>
<dbReference type="Gene3D" id="3.30.450.20">
    <property type="entry name" value="PAS domain"/>
    <property type="match status" value="1"/>
</dbReference>
<organism evidence="10 11">
    <name type="scientific">Parapedobacter composti</name>
    <dbReference type="NCBI Taxonomy" id="623281"/>
    <lineage>
        <taxon>Bacteria</taxon>
        <taxon>Pseudomonadati</taxon>
        <taxon>Bacteroidota</taxon>
        <taxon>Sphingobacteriia</taxon>
        <taxon>Sphingobacteriales</taxon>
        <taxon>Sphingobacteriaceae</taxon>
        <taxon>Parapedobacter</taxon>
    </lineage>
</organism>
<dbReference type="Pfam" id="PF07568">
    <property type="entry name" value="HisKA_2"/>
    <property type="match status" value="1"/>
</dbReference>
<dbReference type="STRING" id="623281.SAMN05421747_106148"/>
<evidence type="ECO:0000313" key="11">
    <source>
        <dbReference type="Proteomes" id="UP000199577"/>
    </source>
</evidence>
<sequence length="740" mass="84948">MGAVNGVWYVMAYCCLLLVYSQVAIAQERAQETLMVEFKRLTAEPLNETRFQAACSIIDQLEEYDAVIGMKYTNRLTAIVRPMNRRKWMHALLTNKYELAQLVYPFLDSAVTLAAALQKNAGNQRDNIFRESIVYSVHAYSQSGNVDLAKKFIAIGIQACEEARDSLNLGMLYAFRGELFSKEGHEEAIKQALVYVQKAQDIAQDLTNKTPYFASAYLGAHIAHVNNPAKLVEALERLIPMARDSSLIKQNFYKQSFFRFAKPDFTIYLDLMRLNLVLMDIPNARRMYRLIEGALNTRKRKTGILNDRSLGMLVSDRAVIEAFAGNRQLTAKLLDSCRRYFSAVRVSEEEIPSVNYYLARTLWNEMEGQYPAMLNSLEILKSKYVGAVLPLSITTLFAHAYALNGRHEHAEVYFDRAEGELTNREYSAAGYYHYKYYADWLYGKREYLLYAHALKKFYRIKDSIANIQQMRHINDVQTQRYVTERDLEIAYLKKIQEADYKLNRLIWIGGMTVLVVLIFAVALLYNRSLQRKKNNIILQEKNERIETLIRELHHRVKNNLQVISSLLSLQSLKMEEGEARQAVAEGQRRVESMVLIHQKLYQHEDIAGVNMKAYVNDLIQYIVYSFGVSDIELNIVIEEFVLDIDTAMPLGLIINELVTNSLKYGVGEKEKNRLDIGFYRRPNHYQLTLADNGSGLPEGFDIANSSSFGLRLVSELVRQLRATISWRTTGGAVFELIIPK</sequence>
<evidence type="ECO:0000259" key="9">
    <source>
        <dbReference type="PROSITE" id="PS50109"/>
    </source>
</evidence>
<feature type="domain" description="Histidine kinase" evidence="9">
    <location>
        <begin position="551"/>
        <end position="740"/>
    </location>
</feature>
<comment type="catalytic activity">
    <reaction evidence="1">
        <text>ATP + protein L-histidine = ADP + protein N-phospho-L-histidine.</text>
        <dbReference type="EC" id="2.7.13.3"/>
    </reaction>
</comment>
<proteinExistence type="predicted"/>
<evidence type="ECO:0000256" key="6">
    <source>
        <dbReference type="ARBA" id="ARBA00022777"/>
    </source>
</evidence>
<dbReference type="OrthoDB" id="1523170at2"/>
<feature type="transmembrane region" description="Helical" evidence="8">
    <location>
        <begin position="6"/>
        <end position="25"/>
    </location>
</feature>
<keyword evidence="7" id="KW-0067">ATP-binding</keyword>
<dbReference type="Proteomes" id="UP000199577">
    <property type="component" value="Unassembled WGS sequence"/>
</dbReference>
<keyword evidence="4" id="KW-0808">Transferase</keyword>
<keyword evidence="6 10" id="KW-0418">Kinase</keyword>
<evidence type="ECO:0000256" key="3">
    <source>
        <dbReference type="ARBA" id="ARBA00022553"/>
    </source>
</evidence>
<reference evidence="10 11" key="1">
    <citation type="submission" date="2016-10" db="EMBL/GenBank/DDBJ databases">
        <authorList>
            <person name="de Groot N.N."/>
        </authorList>
    </citation>
    <scope>NUCLEOTIDE SEQUENCE [LARGE SCALE GENOMIC DNA]</scope>
    <source>
        <strain evidence="10 11">DSM 22900</strain>
    </source>
</reference>
<dbReference type="EMBL" id="FOLL01000006">
    <property type="protein sequence ID" value="SFC22311.1"/>
    <property type="molecule type" value="Genomic_DNA"/>
</dbReference>
<evidence type="ECO:0000256" key="2">
    <source>
        <dbReference type="ARBA" id="ARBA00012438"/>
    </source>
</evidence>
<dbReference type="SMART" id="SM00387">
    <property type="entry name" value="HATPase_c"/>
    <property type="match status" value="1"/>
</dbReference>
<feature type="transmembrane region" description="Helical" evidence="8">
    <location>
        <begin position="505"/>
        <end position="525"/>
    </location>
</feature>
<dbReference type="SUPFAM" id="SSF55874">
    <property type="entry name" value="ATPase domain of HSP90 chaperone/DNA topoisomerase II/histidine kinase"/>
    <property type="match status" value="1"/>
</dbReference>
<dbReference type="AlphaFoldDB" id="A0A1I1HEP2"/>
<keyword evidence="8" id="KW-1133">Transmembrane helix</keyword>
<keyword evidence="5" id="KW-0547">Nucleotide-binding</keyword>
<evidence type="ECO:0000256" key="5">
    <source>
        <dbReference type="ARBA" id="ARBA00022741"/>
    </source>
</evidence>
<keyword evidence="8" id="KW-0472">Membrane</keyword>
<dbReference type="RefSeq" id="WP_090973219.1">
    <property type="nucleotide sequence ID" value="NZ_FOLL01000006.1"/>
</dbReference>
<dbReference type="PANTHER" id="PTHR41523:SF8">
    <property type="entry name" value="ETHYLENE RESPONSE SENSOR PROTEIN"/>
    <property type="match status" value="1"/>
</dbReference>
<evidence type="ECO:0000256" key="7">
    <source>
        <dbReference type="ARBA" id="ARBA00022840"/>
    </source>
</evidence>
<evidence type="ECO:0000256" key="8">
    <source>
        <dbReference type="SAM" id="Phobius"/>
    </source>
</evidence>
<dbReference type="PROSITE" id="PS50109">
    <property type="entry name" value="HIS_KIN"/>
    <property type="match status" value="1"/>
</dbReference>
<dbReference type="GO" id="GO:0005524">
    <property type="term" value="F:ATP binding"/>
    <property type="evidence" value="ECO:0007669"/>
    <property type="project" value="UniProtKB-KW"/>
</dbReference>
<gene>
    <name evidence="10" type="ORF">SAMN05421747_106148</name>
</gene>
<keyword evidence="11" id="KW-1185">Reference proteome</keyword>